<dbReference type="InterPro" id="IPR051550">
    <property type="entry name" value="SCF-Subunits/Alg-Epimerases"/>
</dbReference>
<accession>A0A643JYB5</accession>
<evidence type="ECO:0000256" key="1">
    <source>
        <dbReference type="ARBA" id="ARBA00004906"/>
    </source>
</evidence>
<dbReference type="InterPro" id="IPR006626">
    <property type="entry name" value="PbH1"/>
</dbReference>
<dbReference type="SUPFAM" id="SSF51126">
    <property type="entry name" value="Pectin lyase-like"/>
    <property type="match status" value="2"/>
</dbReference>
<dbReference type="AlphaFoldDB" id="A0A643JYB5"/>
<dbReference type="InterPro" id="IPR006311">
    <property type="entry name" value="TAT_signal"/>
</dbReference>
<keyword evidence="4" id="KW-1133">Transmembrane helix</keyword>
<evidence type="ECO:0000256" key="3">
    <source>
        <dbReference type="ARBA" id="ARBA00022786"/>
    </source>
</evidence>
<dbReference type="PANTHER" id="PTHR22990">
    <property type="entry name" value="F-BOX ONLY PROTEIN"/>
    <property type="match status" value="1"/>
</dbReference>
<evidence type="ECO:0000259" key="5">
    <source>
        <dbReference type="SMART" id="SM00722"/>
    </source>
</evidence>
<keyword evidence="4" id="KW-0472">Membrane</keyword>
<protein>
    <recommendedName>
        <fullName evidence="5">Carbohydrate-binding/sugar hydrolysis domain-containing protein</fullName>
    </recommendedName>
</protein>
<evidence type="ECO:0000313" key="6">
    <source>
        <dbReference type="EMBL" id="KAB1188258.1"/>
    </source>
</evidence>
<keyword evidence="3" id="KW-0833">Ubl conjugation pathway</keyword>
<dbReference type="PROSITE" id="PS51318">
    <property type="entry name" value="TAT"/>
    <property type="match status" value="1"/>
</dbReference>
<keyword evidence="2" id="KW-0677">Repeat</keyword>
<feature type="domain" description="Carbohydrate-binding/sugar hydrolysis" evidence="5">
    <location>
        <begin position="34"/>
        <end position="178"/>
    </location>
</feature>
<evidence type="ECO:0000256" key="4">
    <source>
        <dbReference type="SAM" id="Phobius"/>
    </source>
</evidence>
<reference evidence="6" key="1">
    <citation type="submission" date="2019-09" db="EMBL/GenBank/DDBJ databases">
        <title>Genomic analysis of Haloferax sp. CBA1149.</title>
        <authorList>
            <person name="Roh S.W."/>
        </authorList>
    </citation>
    <scope>NUCLEOTIDE SEQUENCE</scope>
    <source>
        <strain evidence="6">CBA1149</strain>
    </source>
</reference>
<gene>
    <name evidence="6" type="ORF">Hfx1149_09565</name>
</gene>
<feature type="domain" description="Carbohydrate-binding/sugar hydrolysis" evidence="5">
    <location>
        <begin position="201"/>
        <end position="345"/>
    </location>
</feature>
<comment type="caution">
    <text evidence="6">The sequence shown here is derived from an EMBL/GenBank/DDBJ whole genome shotgun (WGS) entry which is preliminary data.</text>
</comment>
<organism evidence="6">
    <name type="scientific">Haloferax sp. CBA1149</name>
    <dbReference type="NCBI Taxonomy" id="2650753"/>
    <lineage>
        <taxon>Archaea</taxon>
        <taxon>Methanobacteriati</taxon>
        <taxon>Methanobacteriota</taxon>
        <taxon>Stenosarchaea group</taxon>
        <taxon>Halobacteria</taxon>
        <taxon>Halobacteriales</taxon>
        <taxon>Haloferacaceae</taxon>
        <taxon>Haloferax</taxon>
    </lineage>
</organism>
<dbReference type="InterPro" id="IPR012334">
    <property type="entry name" value="Pectin_lyas_fold"/>
</dbReference>
<dbReference type="Pfam" id="PF05048">
    <property type="entry name" value="NosD"/>
    <property type="match status" value="2"/>
</dbReference>
<keyword evidence="4" id="KW-0812">Transmembrane</keyword>
<dbReference type="InterPro" id="IPR011050">
    <property type="entry name" value="Pectin_lyase_fold/virulence"/>
</dbReference>
<proteinExistence type="predicted"/>
<comment type="pathway">
    <text evidence="1">Protein modification; protein ubiquitination.</text>
</comment>
<dbReference type="Gene3D" id="2.160.20.10">
    <property type="entry name" value="Single-stranded right-handed beta-helix, Pectin lyase-like"/>
    <property type="match status" value="2"/>
</dbReference>
<sequence>MSDDHSNPRRGYARRDVLRIGAAVAAASGLGLSGLVGTAAGTEEKSDAIPIDGPTVITEPGYYVLTKDLVAKNGGTLIRVESGVPDVTIDGQGYHIKGAEKGIDIGDYLDPVTPNAIVKNVIVTGCSVGIELEDTDMARVHNVKVTHCDQGFWLQQNRDLTISDSIVAKNGVAFFQDEGSPRIALLRNRITRNESVGGFDFARDAVIKDNRVDYNNSELSLTNSTGSSVVGNLFYQNRSGFDISTDDGAGGDSLVRGNRFIENERYGISVIARDARIANILIEENDVFRNGDAGIHLYDNVERSTLSKNRVIGNSGDGILLIRSNDNELVGNLIRQNGGDGIELRSSDNNVVRNNIIRENGDLPIRIDEDSVGNVVEDNQIGDDAPDTCRIPEK</sequence>
<dbReference type="NCBIfam" id="TIGR03804">
    <property type="entry name" value="para_beta_helix"/>
    <property type="match status" value="2"/>
</dbReference>
<dbReference type="InterPro" id="IPR006633">
    <property type="entry name" value="Carb-bd_sugar_hydrolysis-dom"/>
</dbReference>
<dbReference type="SMART" id="SM00722">
    <property type="entry name" value="CASH"/>
    <property type="match status" value="2"/>
</dbReference>
<dbReference type="EMBL" id="VZUS01000001">
    <property type="protein sequence ID" value="KAB1188258.1"/>
    <property type="molecule type" value="Genomic_DNA"/>
</dbReference>
<dbReference type="InterPro" id="IPR007742">
    <property type="entry name" value="NosD_dom"/>
</dbReference>
<dbReference type="PANTHER" id="PTHR22990:SF15">
    <property type="entry name" value="F-BOX ONLY PROTEIN 10"/>
    <property type="match status" value="1"/>
</dbReference>
<feature type="transmembrane region" description="Helical" evidence="4">
    <location>
        <begin position="20"/>
        <end position="40"/>
    </location>
</feature>
<dbReference type="InterPro" id="IPR022441">
    <property type="entry name" value="Para_beta_helix_rpt-2"/>
</dbReference>
<name>A0A643JYB5_9EURY</name>
<dbReference type="SMART" id="SM00710">
    <property type="entry name" value="PbH1"/>
    <property type="match status" value="9"/>
</dbReference>
<evidence type="ECO:0000256" key="2">
    <source>
        <dbReference type="ARBA" id="ARBA00022737"/>
    </source>
</evidence>